<dbReference type="Pfam" id="PF01738">
    <property type="entry name" value="DLH"/>
    <property type="match status" value="1"/>
</dbReference>
<sequence length="401" mass="45844">MFFKRFALACLFLVFTSFWAAAQTEVSDVGNFYPLLEAYSARQNCRLSFLAKERKNVEEWRKEARAKLNELLAFTPPPAPLATQILDTIKREGYTQYLVRYNVNALQQTEAFLLVPDNLTKSAPAVIALHDHGGFYFYGKEKHTLTDNRPQILVDYIKNLYEGRTYADELAKRGYVVLCPDVLYFGSQKLDLDKMPSLTKENFPDLQSADEATRIKAFNKLANGQETIMAKTMFTAGTTWLGIILQSDRVAIDFLLSRPEVDPQKIACMGLSLGGLRSTYLFGMDARVKAGIIAAFSTTYAYMLQEYVRHTWMMYVPRQYQYLDLPDVASLNAPRPLLVLNCKQDALFHPDGMKAAEKKLSAIYTWMKAKDKFTCNYYDVPHSLTIAMQEDAFAWLDKWLK</sequence>
<evidence type="ECO:0000259" key="2">
    <source>
        <dbReference type="Pfam" id="PF01738"/>
    </source>
</evidence>
<feature type="chain" id="PRO_5025488241" description="Dienelactone hydrolase domain-containing protein" evidence="1">
    <location>
        <begin position="23"/>
        <end position="401"/>
    </location>
</feature>
<evidence type="ECO:0000313" key="3">
    <source>
        <dbReference type="EMBL" id="QHT71853.1"/>
    </source>
</evidence>
<evidence type="ECO:0000256" key="1">
    <source>
        <dbReference type="SAM" id="SignalP"/>
    </source>
</evidence>
<feature type="signal peptide" evidence="1">
    <location>
        <begin position="1"/>
        <end position="22"/>
    </location>
</feature>
<proteinExistence type="predicted"/>
<dbReference type="SUPFAM" id="SSF53474">
    <property type="entry name" value="alpha/beta-Hydrolases"/>
    <property type="match status" value="1"/>
</dbReference>
<dbReference type="KEGG" id="rhoz:GXP67_01835"/>
<dbReference type="Proteomes" id="UP000480178">
    <property type="component" value="Chromosome"/>
</dbReference>
<evidence type="ECO:0000313" key="4">
    <source>
        <dbReference type="Proteomes" id="UP000480178"/>
    </source>
</evidence>
<protein>
    <recommendedName>
        <fullName evidence="2">Dienelactone hydrolase domain-containing protein</fullName>
    </recommendedName>
</protein>
<name>A0A6C0GWA9_9BACT</name>
<dbReference type="Gene3D" id="3.40.50.1820">
    <property type="entry name" value="alpha/beta hydrolase"/>
    <property type="match status" value="1"/>
</dbReference>
<dbReference type="InterPro" id="IPR025890">
    <property type="entry name" value="Abhydrolase_bac"/>
</dbReference>
<feature type="domain" description="Dienelactone hydrolase" evidence="2">
    <location>
        <begin position="166"/>
        <end position="293"/>
    </location>
</feature>
<dbReference type="EMBL" id="CP048222">
    <property type="protein sequence ID" value="QHT71853.1"/>
    <property type="molecule type" value="Genomic_DNA"/>
</dbReference>
<dbReference type="PANTHER" id="PTHR22946">
    <property type="entry name" value="DIENELACTONE HYDROLASE DOMAIN-CONTAINING PROTEIN-RELATED"/>
    <property type="match status" value="1"/>
</dbReference>
<dbReference type="InterPro" id="IPR002925">
    <property type="entry name" value="Dienelactn_hydro"/>
</dbReference>
<dbReference type="AlphaFoldDB" id="A0A6C0GWA9"/>
<reference evidence="3 4" key="1">
    <citation type="submission" date="2020-01" db="EMBL/GenBank/DDBJ databases">
        <authorList>
            <person name="Kim M.K."/>
        </authorList>
    </citation>
    <scope>NUCLEOTIDE SEQUENCE [LARGE SCALE GENOMIC DNA]</scope>
    <source>
        <strain evidence="3 4">172606-1</strain>
    </source>
</reference>
<dbReference type="InterPro" id="IPR050261">
    <property type="entry name" value="FrsA_esterase"/>
</dbReference>
<gene>
    <name evidence="3" type="ORF">GXP67_01835</name>
</gene>
<accession>A0A6C0GWA9</accession>
<dbReference type="InterPro" id="IPR029058">
    <property type="entry name" value="AB_hydrolase_fold"/>
</dbReference>
<organism evidence="3 4">
    <name type="scientific">Rhodocytophaga rosea</name>
    <dbReference type="NCBI Taxonomy" id="2704465"/>
    <lineage>
        <taxon>Bacteria</taxon>
        <taxon>Pseudomonadati</taxon>
        <taxon>Bacteroidota</taxon>
        <taxon>Cytophagia</taxon>
        <taxon>Cytophagales</taxon>
        <taxon>Rhodocytophagaceae</taxon>
        <taxon>Rhodocytophaga</taxon>
    </lineage>
</organism>
<keyword evidence="1" id="KW-0732">Signal</keyword>
<dbReference type="Pfam" id="PF12715">
    <property type="entry name" value="Abhydrolase_7"/>
    <property type="match status" value="1"/>
</dbReference>
<dbReference type="GO" id="GO:0016787">
    <property type="term" value="F:hydrolase activity"/>
    <property type="evidence" value="ECO:0007669"/>
    <property type="project" value="InterPro"/>
</dbReference>
<keyword evidence="4" id="KW-1185">Reference proteome</keyword>